<proteinExistence type="predicted"/>
<name>A0A495JJD8_9ACTN</name>
<reference evidence="1 2" key="1">
    <citation type="submission" date="2018-10" db="EMBL/GenBank/DDBJ databases">
        <title>Sequencing the genomes of 1000 actinobacteria strains.</title>
        <authorList>
            <person name="Klenk H.-P."/>
        </authorList>
    </citation>
    <scope>NUCLEOTIDE SEQUENCE [LARGE SCALE GENOMIC DNA]</scope>
    <source>
        <strain evidence="1 2">DSM 45175</strain>
    </source>
</reference>
<keyword evidence="2" id="KW-1185">Reference proteome</keyword>
<sequence>MNGYVARVPMSPRINGESYKEAASPLILTPEQAGNVEFGYQLKGFNQSQVRAYVAHVAAELRRRDGVILRQAEELQRLKGALRAWHSDQARNQHGEQVQARPSA</sequence>
<accession>A0A495JJD8</accession>
<evidence type="ECO:0008006" key="3">
    <source>
        <dbReference type="Google" id="ProtNLM"/>
    </source>
</evidence>
<dbReference type="RefSeq" id="WP_121156782.1">
    <property type="nucleotide sequence ID" value="NZ_RBKT01000001.1"/>
</dbReference>
<dbReference type="EMBL" id="RBKT01000001">
    <property type="protein sequence ID" value="RKR88119.1"/>
    <property type="molecule type" value="Genomic_DNA"/>
</dbReference>
<protein>
    <recommendedName>
        <fullName evidence="3">DivIVA domain-containing protein</fullName>
    </recommendedName>
</protein>
<dbReference type="Gene3D" id="6.10.250.660">
    <property type="match status" value="1"/>
</dbReference>
<evidence type="ECO:0000313" key="1">
    <source>
        <dbReference type="EMBL" id="RKR88119.1"/>
    </source>
</evidence>
<gene>
    <name evidence="1" type="ORF">BDK92_2426</name>
</gene>
<comment type="caution">
    <text evidence="1">The sequence shown here is derived from an EMBL/GenBank/DDBJ whole genome shotgun (WGS) entry which is preliminary data.</text>
</comment>
<dbReference type="Proteomes" id="UP000277671">
    <property type="component" value="Unassembled WGS sequence"/>
</dbReference>
<dbReference type="OrthoDB" id="3397160at2"/>
<dbReference type="AlphaFoldDB" id="A0A495JJD8"/>
<organism evidence="1 2">
    <name type="scientific">Micromonospora pisi</name>
    <dbReference type="NCBI Taxonomy" id="589240"/>
    <lineage>
        <taxon>Bacteria</taxon>
        <taxon>Bacillati</taxon>
        <taxon>Actinomycetota</taxon>
        <taxon>Actinomycetes</taxon>
        <taxon>Micromonosporales</taxon>
        <taxon>Micromonosporaceae</taxon>
        <taxon>Micromonospora</taxon>
    </lineage>
</organism>
<evidence type="ECO:0000313" key="2">
    <source>
        <dbReference type="Proteomes" id="UP000277671"/>
    </source>
</evidence>